<dbReference type="AlphaFoldDB" id="A0A553N8Z1"/>
<evidence type="ECO:0000313" key="4">
    <source>
        <dbReference type="Proteomes" id="UP000318571"/>
    </source>
</evidence>
<gene>
    <name evidence="3" type="ORF">TCAL_03174</name>
</gene>
<feature type="compositionally biased region" description="Pro residues" evidence="2">
    <location>
        <begin position="152"/>
        <end position="162"/>
    </location>
</feature>
<keyword evidence="4" id="KW-1185">Reference proteome</keyword>
<organism evidence="3 4">
    <name type="scientific">Tigriopus californicus</name>
    <name type="common">Marine copepod</name>
    <dbReference type="NCBI Taxonomy" id="6832"/>
    <lineage>
        <taxon>Eukaryota</taxon>
        <taxon>Metazoa</taxon>
        <taxon>Ecdysozoa</taxon>
        <taxon>Arthropoda</taxon>
        <taxon>Crustacea</taxon>
        <taxon>Multicrustacea</taxon>
        <taxon>Hexanauplia</taxon>
        <taxon>Copepoda</taxon>
        <taxon>Harpacticoida</taxon>
        <taxon>Harpacticidae</taxon>
        <taxon>Tigriopus</taxon>
    </lineage>
</organism>
<dbReference type="OrthoDB" id="10538893at2759"/>
<evidence type="ECO:0000256" key="1">
    <source>
        <dbReference type="SAM" id="Coils"/>
    </source>
</evidence>
<feature type="compositionally biased region" description="Polar residues" evidence="2">
    <location>
        <begin position="129"/>
        <end position="146"/>
    </location>
</feature>
<evidence type="ECO:0000313" key="3">
    <source>
        <dbReference type="EMBL" id="TRY61880.1"/>
    </source>
</evidence>
<proteinExistence type="predicted"/>
<keyword evidence="1" id="KW-0175">Coiled coil</keyword>
<evidence type="ECO:0000256" key="2">
    <source>
        <dbReference type="SAM" id="MobiDB-lite"/>
    </source>
</evidence>
<protein>
    <submittedName>
        <fullName evidence="3">Uncharacterized protein</fullName>
    </submittedName>
</protein>
<dbReference type="EMBL" id="VCGU01000459">
    <property type="protein sequence ID" value="TRY61880.1"/>
    <property type="molecule type" value="Genomic_DNA"/>
</dbReference>
<dbReference type="Proteomes" id="UP000318571">
    <property type="component" value="Chromosome 8"/>
</dbReference>
<name>A0A553N8Z1_TIGCA</name>
<sequence length="162" mass="18996">MNRLANTNLDKQMRKIEKSQEKAVKILTKQRRDLTKAIQDNEKLIEQHMAKGTPAEIKLESEIEKLAKRLETMKEEMVQVRIRREERLAPLKDRSEHLKEQLKLVESQLDSTFVLRERRSQSRIELDNLNGNLSTSPQFMSQQTLNEDYMPSSPPPYSPYSS</sequence>
<feature type="coiled-coil region" evidence="1">
    <location>
        <begin position="2"/>
        <end position="83"/>
    </location>
</feature>
<accession>A0A553N8Z1</accession>
<reference evidence="3 4" key="1">
    <citation type="journal article" date="2018" name="Nat. Ecol. Evol.">
        <title>Genomic signatures of mitonuclear coevolution across populations of Tigriopus californicus.</title>
        <authorList>
            <person name="Barreto F.S."/>
            <person name="Watson E.T."/>
            <person name="Lima T.G."/>
            <person name="Willett C.S."/>
            <person name="Edmands S."/>
            <person name="Li W."/>
            <person name="Burton R.S."/>
        </authorList>
    </citation>
    <scope>NUCLEOTIDE SEQUENCE [LARGE SCALE GENOMIC DNA]</scope>
    <source>
        <strain evidence="3 4">San Diego</strain>
    </source>
</reference>
<comment type="caution">
    <text evidence="3">The sequence shown here is derived from an EMBL/GenBank/DDBJ whole genome shotgun (WGS) entry which is preliminary data.</text>
</comment>
<feature type="region of interest" description="Disordered" evidence="2">
    <location>
        <begin position="128"/>
        <end position="162"/>
    </location>
</feature>